<feature type="transmembrane region" description="Helical" evidence="1">
    <location>
        <begin position="230"/>
        <end position="252"/>
    </location>
</feature>
<name>A0ABQ1QLC7_9RHOB</name>
<dbReference type="RefSeq" id="WP_188527156.1">
    <property type="nucleotide sequence ID" value="NZ_BMGI01000002.1"/>
</dbReference>
<sequence>MTGFANSTIAALCYANETEIDFQELSHELGRALWTNPEGQLDIDAAYDDFVVYDLATMRICLAYTRLAGALPDAETAPRFAECIVVSVGPGPDGVPAGPGTEDRAAICQGLADRITMHCGPERLIVREYPGAFDADAHDALVEDIATPRARNLTAPYDPRTEELMWEMAQKAWSETAPAPEPQPEYSADVIDITAAKAARDATPEEDDEDALWDRDPESQPIVHRAAVNGLNAAMLVFALPVGAALLTLAVLGRESLGFSARTTAITGSVMGASQTDVAQSLLAMLS</sequence>
<keyword evidence="3" id="KW-1185">Reference proteome</keyword>
<reference evidence="3" key="1">
    <citation type="journal article" date="2019" name="Int. J. Syst. Evol. Microbiol.">
        <title>The Global Catalogue of Microorganisms (GCM) 10K type strain sequencing project: providing services to taxonomists for standard genome sequencing and annotation.</title>
        <authorList>
            <consortium name="The Broad Institute Genomics Platform"/>
            <consortium name="The Broad Institute Genome Sequencing Center for Infectious Disease"/>
            <person name="Wu L."/>
            <person name="Ma J."/>
        </authorList>
    </citation>
    <scope>NUCLEOTIDE SEQUENCE [LARGE SCALE GENOMIC DNA]</scope>
    <source>
        <strain evidence="3">CGMCC 1.12922</strain>
    </source>
</reference>
<keyword evidence="1" id="KW-0472">Membrane</keyword>
<protein>
    <submittedName>
        <fullName evidence="2">Uncharacterized protein</fullName>
    </submittedName>
</protein>
<evidence type="ECO:0000256" key="1">
    <source>
        <dbReference type="SAM" id="Phobius"/>
    </source>
</evidence>
<comment type="caution">
    <text evidence="2">The sequence shown here is derived from an EMBL/GenBank/DDBJ whole genome shotgun (WGS) entry which is preliminary data.</text>
</comment>
<accession>A0ABQ1QLC7</accession>
<proteinExistence type="predicted"/>
<keyword evidence="1" id="KW-0812">Transmembrane</keyword>
<gene>
    <name evidence="2" type="ORF">GCM10011358_16510</name>
</gene>
<dbReference type="EMBL" id="BMGI01000002">
    <property type="protein sequence ID" value="GGD33101.1"/>
    <property type="molecule type" value="Genomic_DNA"/>
</dbReference>
<organism evidence="2 3">
    <name type="scientific">Sinisalibacter lacisalsi</name>
    <dbReference type="NCBI Taxonomy" id="1526570"/>
    <lineage>
        <taxon>Bacteria</taxon>
        <taxon>Pseudomonadati</taxon>
        <taxon>Pseudomonadota</taxon>
        <taxon>Alphaproteobacteria</taxon>
        <taxon>Rhodobacterales</taxon>
        <taxon>Roseobacteraceae</taxon>
        <taxon>Sinisalibacter</taxon>
    </lineage>
</organism>
<dbReference type="Proteomes" id="UP000617355">
    <property type="component" value="Unassembled WGS sequence"/>
</dbReference>
<evidence type="ECO:0000313" key="3">
    <source>
        <dbReference type="Proteomes" id="UP000617355"/>
    </source>
</evidence>
<keyword evidence="1" id="KW-1133">Transmembrane helix</keyword>
<evidence type="ECO:0000313" key="2">
    <source>
        <dbReference type="EMBL" id="GGD33101.1"/>
    </source>
</evidence>